<evidence type="ECO:0000256" key="1">
    <source>
        <dbReference type="ARBA" id="ARBA00022741"/>
    </source>
</evidence>
<feature type="domain" description="UvrD-like helicase C-terminal" evidence="12">
    <location>
        <begin position="350"/>
        <end position="639"/>
    </location>
</feature>
<keyword evidence="1 9" id="KW-0547">Nucleotide-binding</keyword>
<keyword evidence="14" id="KW-1185">Reference proteome</keyword>
<gene>
    <name evidence="13" type="ORF">SAMN04488542_103214</name>
</gene>
<evidence type="ECO:0000259" key="11">
    <source>
        <dbReference type="PROSITE" id="PS51198"/>
    </source>
</evidence>
<name>A0A1G7GV80_9BACL</name>
<dbReference type="PROSITE" id="PS51198">
    <property type="entry name" value="UVRD_HELICASE_ATP_BIND"/>
    <property type="match status" value="1"/>
</dbReference>
<evidence type="ECO:0000256" key="5">
    <source>
        <dbReference type="ARBA" id="ARBA00023235"/>
    </source>
</evidence>
<evidence type="ECO:0000256" key="9">
    <source>
        <dbReference type="PROSITE-ProRule" id="PRU00560"/>
    </source>
</evidence>
<keyword evidence="3 9" id="KW-0347">Helicase</keyword>
<evidence type="ECO:0000256" key="7">
    <source>
        <dbReference type="ARBA" id="ARBA00034808"/>
    </source>
</evidence>
<reference evidence="13 14" key="1">
    <citation type="submission" date="2016-10" db="EMBL/GenBank/DDBJ databases">
        <authorList>
            <person name="de Groot N.N."/>
        </authorList>
    </citation>
    <scope>NUCLEOTIDE SEQUENCE [LARGE SCALE GENOMIC DNA]</scope>
    <source>
        <strain evidence="13 14">DSM 28129</strain>
    </source>
</reference>
<dbReference type="PROSITE" id="PS51217">
    <property type="entry name" value="UVRD_HELICASE_CTER"/>
    <property type="match status" value="1"/>
</dbReference>
<dbReference type="CDD" id="cd17932">
    <property type="entry name" value="DEXQc_UvrD"/>
    <property type="match status" value="1"/>
</dbReference>
<keyword evidence="4 9" id="KW-0067">ATP-binding</keyword>
<dbReference type="GO" id="GO:0016887">
    <property type="term" value="F:ATP hydrolysis activity"/>
    <property type="evidence" value="ECO:0007669"/>
    <property type="project" value="RHEA"/>
</dbReference>
<comment type="catalytic activity">
    <reaction evidence="6">
        <text>Couples ATP hydrolysis with the unwinding of duplex DNA by translocating in the 3'-5' direction.</text>
        <dbReference type="EC" id="5.6.2.4"/>
    </reaction>
</comment>
<keyword evidence="5" id="KW-0413">Isomerase</keyword>
<dbReference type="InterPro" id="IPR027417">
    <property type="entry name" value="P-loop_NTPase"/>
</dbReference>
<accession>A0A1G7GV80</accession>
<dbReference type="PANTHER" id="PTHR11070">
    <property type="entry name" value="UVRD / RECB / PCRA DNA HELICASE FAMILY MEMBER"/>
    <property type="match status" value="1"/>
</dbReference>
<dbReference type="Gene3D" id="1.10.486.10">
    <property type="entry name" value="PCRA, domain 4"/>
    <property type="match status" value="1"/>
</dbReference>
<sequence>MSGGISITVENNKRGGIELSEEQLLIVDRVIGSDKITVVSAGAGSGKTRVMVATVLHLVDTFRSETSIDDFALITFTNKATDEMRQRLEEGVENLLRKSELEDNEQERKFWFAQKERLSSTFIGTIHGFCSMMLKTFGYQEYVPHETEVLIARRHFLGALDDTMNYALENAEMSILFQSNKIPWAIHEMRSKLEEWYERVRGNGRKIEDLYNETVNQPNDDGKEYRVAVAAFLNNLDKRYKSIKESLGGVDSNDLLHKTATMMQQNGSTIAPLLGRRFQYLFVDEFQDTDRLQKTIIDQLIQELRHVLVVGDRKQAIYGFRGADDSIIKQMAEENGVTMLSLNASRRPTKPLNEAQSALFDSMGERYSVMKDVLVTPNEAHVPQDSMVPFQYYHVYSRNKNELVEELIKRIKMFQSQEIDMHGKGLCNVQYKDICVLFRSNDQMLNYEQQFKELKSDIPVVTDVSGGFFQRNEIINCYYMLQAMMKYRDDVSLDLALETPFLPFKAPVHIYRQTDSVTPLCDWFEGTPECLDWYKGIKEFRKRIKIELVPQLLIRLYEFTKIREYYKSRGNAQAVANLEKLVMWSREQMNAEALTMQQFLERFQNAFLTELAMDDAEVDEENQQVKNAVRFSTVHSAKGLEYPIVIIPNIERPLLNDKQMPEFFDIDEDNWGLDVCLQGEKGMSSRYQEWIGKYNQNHLEEEARIFYVAVTRAQHVVCLISGGDYLKQNKIGSNRWSWKDEVLSAYSGLTALGETKALMPKIK</sequence>
<dbReference type="GO" id="GO:0003677">
    <property type="term" value="F:DNA binding"/>
    <property type="evidence" value="ECO:0007669"/>
    <property type="project" value="InterPro"/>
</dbReference>
<evidence type="ECO:0000256" key="2">
    <source>
        <dbReference type="ARBA" id="ARBA00022801"/>
    </source>
</evidence>
<evidence type="ECO:0000256" key="10">
    <source>
        <dbReference type="SAM" id="Coils"/>
    </source>
</evidence>
<feature type="coiled-coil region" evidence="10">
    <location>
        <begin position="78"/>
        <end position="105"/>
    </location>
</feature>
<organism evidence="13 14">
    <name type="scientific">Fontibacillus panacisegetis</name>
    <dbReference type="NCBI Taxonomy" id="670482"/>
    <lineage>
        <taxon>Bacteria</taxon>
        <taxon>Bacillati</taxon>
        <taxon>Bacillota</taxon>
        <taxon>Bacilli</taxon>
        <taxon>Bacillales</taxon>
        <taxon>Paenibacillaceae</taxon>
        <taxon>Fontibacillus</taxon>
    </lineage>
</organism>
<dbReference type="GO" id="GO:0005524">
    <property type="term" value="F:ATP binding"/>
    <property type="evidence" value="ECO:0007669"/>
    <property type="project" value="UniProtKB-UniRule"/>
</dbReference>
<dbReference type="STRING" id="670482.SAMN04488542_103214"/>
<protein>
    <recommendedName>
        <fullName evidence="7">DNA 3'-5' helicase</fullName>
        <ecNumber evidence="7">5.6.2.4</ecNumber>
    </recommendedName>
</protein>
<dbReference type="Pfam" id="PF13361">
    <property type="entry name" value="UvrD_C"/>
    <property type="match status" value="1"/>
</dbReference>
<dbReference type="EMBL" id="FNBG01000003">
    <property type="protein sequence ID" value="SDE92066.1"/>
    <property type="molecule type" value="Genomic_DNA"/>
</dbReference>
<dbReference type="AlphaFoldDB" id="A0A1G7GV80"/>
<evidence type="ECO:0000313" key="13">
    <source>
        <dbReference type="EMBL" id="SDE92066.1"/>
    </source>
</evidence>
<dbReference type="Pfam" id="PF00580">
    <property type="entry name" value="UvrD-helicase"/>
    <property type="match status" value="1"/>
</dbReference>
<feature type="domain" description="UvrD-like helicase ATP-binding" evidence="11">
    <location>
        <begin position="20"/>
        <end position="349"/>
    </location>
</feature>
<evidence type="ECO:0000256" key="6">
    <source>
        <dbReference type="ARBA" id="ARBA00034617"/>
    </source>
</evidence>
<dbReference type="PANTHER" id="PTHR11070:SF2">
    <property type="entry name" value="ATP-DEPENDENT DNA HELICASE SRS2"/>
    <property type="match status" value="1"/>
</dbReference>
<evidence type="ECO:0000256" key="4">
    <source>
        <dbReference type="ARBA" id="ARBA00022840"/>
    </source>
</evidence>
<evidence type="ECO:0000313" key="14">
    <source>
        <dbReference type="Proteomes" id="UP000198972"/>
    </source>
</evidence>
<dbReference type="Proteomes" id="UP000198972">
    <property type="component" value="Unassembled WGS sequence"/>
</dbReference>
<dbReference type="GO" id="GO:0043138">
    <property type="term" value="F:3'-5' DNA helicase activity"/>
    <property type="evidence" value="ECO:0007669"/>
    <property type="project" value="UniProtKB-EC"/>
</dbReference>
<evidence type="ECO:0000256" key="3">
    <source>
        <dbReference type="ARBA" id="ARBA00022806"/>
    </source>
</evidence>
<comment type="catalytic activity">
    <reaction evidence="8">
        <text>ATP + H2O = ADP + phosphate + H(+)</text>
        <dbReference type="Rhea" id="RHEA:13065"/>
        <dbReference type="ChEBI" id="CHEBI:15377"/>
        <dbReference type="ChEBI" id="CHEBI:15378"/>
        <dbReference type="ChEBI" id="CHEBI:30616"/>
        <dbReference type="ChEBI" id="CHEBI:43474"/>
        <dbReference type="ChEBI" id="CHEBI:456216"/>
        <dbReference type="EC" id="5.6.2.4"/>
    </reaction>
</comment>
<feature type="binding site" evidence="9">
    <location>
        <begin position="41"/>
        <end position="48"/>
    </location>
    <ligand>
        <name>ATP</name>
        <dbReference type="ChEBI" id="CHEBI:30616"/>
    </ligand>
</feature>
<dbReference type="SUPFAM" id="SSF52540">
    <property type="entry name" value="P-loop containing nucleoside triphosphate hydrolases"/>
    <property type="match status" value="1"/>
</dbReference>
<evidence type="ECO:0000256" key="8">
    <source>
        <dbReference type="ARBA" id="ARBA00048988"/>
    </source>
</evidence>
<evidence type="ECO:0000259" key="12">
    <source>
        <dbReference type="PROSITE" id="PS51217"/>
    </source>
</evidence>
<dbReference type="Gene3D" id="3.40.50.300">
    <property type="entry name" value="P-loop containing nucleotide triphosphate hydrolases"/>
    <property type="match status" value="3"/>
</dbReference>
<proteinExistence type="predicted"/>
<dbReference type="InterPro" id="IPR000212">
    <property type="entry name" value="DNA_helicase_UvrD/REP"/>
</dbReference>
<keyword evidence="2 9" id="KW-0378">Hydrolase</keyword>
<dbReference type="InterPro" id="IPR014017">
    <property type="entry name" value="DNA_helicase_UvrD-like_C"/>
</dbReference>
<dbReference type="InterPro" id="IPR014016">
    <property type="entry name" value="UvrD-like_ATP-bd"/>
</dbReference>
<dbReference type="EC" id="5.6.2.4" evidence="7"/>
<dbReference type="OrthoDB" id="9810135at2"/>
<dbReference type="RefSeq" id="WP_091227231.1">
    <property type="nucleotide sequence ID" value="NZ_FNBG01000003.1"/>
</dbReference>
<keyword evidence="10" id="KW-0175">Coiled coil</keyword>
<dbReference type="GO" id="GO:0000725">
    <property type="term" value="P:recombinational repair"/>
    <property type="evidence" value="ECO:0007669"/>
    <property type="project" value="TreeGrafter"/>
</dbReference>